<dbReference type="InterPro" id="IPR035906">
    <property type="entry name" value="MetI-like_sf"/>
</dbReference>
<feature type="transmembrane region" description="Helical" evidence="7">
    <location>
        <begin position="99"/>
        <end position="121"/>
    </location>
</feature>
<protein>
    <submittedName>
        <fullName evidence="10">Sugar ABC transporter permease</fullName>
    </submittedName>
</protein>
<feature type="transmembrane region" description="Helical" evidence="7">
    <location>
        <begin position="166"/>
        <end position="186"/>
    </location>
</feature>
<dbReference type="PANTHER" id="PTHR32243:SF24">
    <property type="entry name" value="DIACETYLCHITOBIOSE UPTAKE SYSTEM PERMEASE PROTEIN NGCG"/>
    <property type="match status" value="1"/>
</dbReference>
<comment type="caution">
    <text evidence="10">The sequence shown here is derived from an EMBL/GenBank/DDBJ whole genome shotgun (WGS) entry which is preliminary data.</text>
</comment>
<reference evidence="10" key="1">
    <citation type="journal article" date="2014" name="Int. J. Syst. Evol. Microbiol.">
        <title>Complete genome sequence of Corynebacterium casei LMG S-19264T (=DSM 44701T), isolated from a smear-ripened cheese.</title>
        <authorList>
            <consortium name="US DOE Joint Genome Institute (JGI-PGF)"/>
            <person name="Walter F."/>
            <person name="Albersmeier A."/>
            <person name="Kalinowski J."/>
            <person name="Ruckert C."/>
        </authorList>
    </citation>
    <scope>NUCLEOTIDE SEQUENCE</scope>
    <source>
        <strain evidence="10">CGMCC 4.5737</strain>
    </source>
</reference>
<feature type="transmembrane region" description="Helical" evidence="7">
    <location>
        <begin position="133"/>
        <end position="154"/>
    </location>
</feature>
<comment type="subcellular location">
    <subcellularLocation>
        <location evidence="1 7">Cell membrane</location>
        <topology evidence="1 7">Multi-pass membrane protein</topology>
    </subcellularLocation>
</comment>
<accession>A0A8J3C752</accession>
<dbReference type="InterPro" id="IPR050901">
    <property type="entry name" value="BP-dep_ABC_trans_perm"/>
</dbReference>
<dbReference type="InterPro" id="IPR000515">
    <property type="entry name" value="MetI-like"/>
</dbReference>
<evidence type="ECO:0000256" key="7">
    <source>
        <dbReference type="RuleBase" id="RU363032"/>
    </source>
</evidence>
<evidence type="ECO:0000256" key="6">
    <source>
        <dbReference type="ARBA" id="ARBA00023136"/>
    </source>
</evidence>
<dbReference type="GO" id="GO:0005886">
    <property type="term" value="C:plasma membrane"/>
    <property type="evidence" value="ECO:0007669"/>
    <property type="project" value="UniProtKB-SubCell"/>
</dbReference>
<dbReference type="PANTHER" id="PTHR32243">
    <property type="entry name" value="MALTOSE TRANSPORT SYSTEM PERMEASE-RELATED"/>
    <property type="match status" value="1"/>
</dbReference>
<evidence type="ECO:0000256" key="8">
    <source>
        <dbReference type="SAM" id="MobiDB-lite"/>
    </source>
</evidence>
<dbReference type="Pfam" id="PF00528">
    <property type="entry name" value="BPD_transp_1"/>
    <property type="match status" value="1"/>
</dbReference>
<evidence type="ECO:0000259" key="9">
    <source>
        <dbReference type="PROSITE" id="PS50928"/>
    </source>
</evidence>
<sequence>MVAERVPVQTARSPLAGGPRRGRDRRRGEHGPLRRLGTVLVWLLAAFNIVVLLWMFLAALRDHTAIFRSPWGLDTFGQFGNFVKAWTDSNFGQAALNTVLLVVGASVVVVLLSAPASYVLAKSRSRMSGAMAVFFAMGIGIPVQVIIIPLFVMMQEVHLVNTLTGLFVLYVALSVPFTVFLLSGFFGSLPEELEEAAAIDGAGAIRTFVQIVLPLARNGLLTALILNLIGLWNETFIALVFIQDSAKQTLSLSLLGFLQTQQYSGADYGTLFAGVCILVLPMLALYLWLGRRIIEGMTVGAVK</sequence>
<feature type="transmembrane region" description="Helical" evidence="7">
    <location>
        <begin position="220"/>
        <end position="242"/>
    </location>
</feature>
<feature type="domain" description="ABC transmembrane type-1" evidence="9">
    <location>
        <begin position="95"/>
        <end position="289"/>
    </location>
</feature>
<keyword evidence="5 7" id="KW-1133">Transmembrane helix</keyword>
<evidence type="ECO:0000256" key="2">
    <source>
        <dbReference type="ARBA" id="ARBA00022448"/>
    </source>
</evidence>
<keyword evidence="11" id="KW-1185">Reference proteome</keyword>
<dbReference type="Proteomes" id="UP000637578">
    <property type="component" value="Unassembled WGS sequence"/>
</dbReference>
<evidence type="ECO:0000313" key="11">
    <source>
        <dbReference type="Proteomes" id="UP000637578"/>
    </source>
</evidence>
<keyword evidence="4 7" id="KW-0812">Transmembrane</keyword>
<feature type="transmembrane region" description="Helical" evidence="7">
    <location>
        <begin position="36"/>
        <end position="60"/>
    </location>
</feature>
<feature type="transmembrane region" description="Helical" evidence="7">
    <location>
        <begin position="268"/>
        <end position="289"/>
    </location>
</feature>
<dbReference type="CDD" id="cd06261">
    <property type="entry name" value="TM_PBP2"/>
    <property type="match status" value="1"/>
</dbReference>
<proteinExistence type="inferred from homology"/>
<dbReference type="SUPFAM" id="SSF161098">
    <property type="entry name" value="MetI-like"/>
    <property type="match status" value="1"/>
</dbReference>
<evidence type="ECO:0000256" key="1">
    <source>
        <dbReference type="ARBA" id="ARBA00004651"/>
    </source>
</evidence>
<organism evidence="10 11">
    <name type="scientific">Longimycelium tulufanense</name>
    <dbReference type="NCBI Taxonomy" id="907463"/>
    <lineage>
        <taxon>Bacteria</taxon>
        <taxon>Bacillati</taxon>
        <taxon>Actinomycetota</taxon>
        <taxon>Actinomycetes</taxon>
        <taxon>Pseudonocardiales</taxon>
        <taxon>Pseudonocardiaceae</taxon>
        <taxon>Longimycelium</taxon>
    </lineage>
</organism>
<dbReference type="EMBL" id="BMMK01000006">
    <property type="protein sequence ID" value="GGM47229.1"/>
    <property type="molecule type" value="Genomic_DNA"/>
</dbReference>
<evidence type="ECO:0000256" key="3">
    <source>
        <dbReference type="ARBA" id="ARBA00022475"/>
    </source>
</evidence>
<evidence type="ECO:0000256" key="5">
    <source>
        <dbReference type="ARBA" id="ARBA00022989"/>
    </source>
</evidence>
<name>A0A8J3C752_9PSEU</name>
<feature type="region of interest" description="Disordered" evidence="8">
    <location>
        <begin position="1"/>
        <end position="29"/>
    </location>
</feature>
<evidence type="ECO:0000256" key="4">
    <source>
        <dbReference type="ARBA" id="ARBA00022692"/>
    </source>
</evidence>
<comment type="similarity">
    <text evidence="7">Belongs to the binding-protein-dependent transport system permease family.</text>
</comment>
<dbReference type="RefSeq" id="WP_229686193.1">
    <property type="nucleotide sequence ID" value="NZ_BMMK01000006.1"/>
</dbReference>
<gene>
    <name evidence="10" type="ORF">GCM10012275_17900</name>
</gene>
<dbReference type="AlphaFoldDB" id="A0A8J3C752"/>
<evidence type="ECO:0000313" key="10">
    <source>
        <dbReference type="EMBL" id="GGM47229.1"/>
    </source>
</evidence>
<dbReference type="Gene3D" id="1.10.3720.10">
    <property type="entry name" value="MetI-like"/>
    <property type="match status" value="1"/>
</dbReference>
<keyword evidence="3" id="KW-1003">Cell membrane</keyword>
<reference evidence="10" key="2">
    <citation type="submission" date="2020-09" db="EMBL/GenBank/DDBJ databases">
        <authorList>
            <person name="Sun Q."/>
            <person name="Zhou Y."/>
        </authorList>
    </citation>
    <scope>NUCLEOTIDE SEQUENCE</scope>
    <source>
        <strain evidence="10">CGMCC 4.5737</strain>
    </source>
</reference>
<dbReference type="GO" id="GO:0055085">
    <property type="term" value="P:transmembrane transport"/>
    <property type="evidence" value="ECO:0007669"/>
    <property type="project" value="InterPro"/>
</dbReference>
<dbReference type="PROSITE" id="PS50928">
    <property type="entry name" value="ABC_TM1"/>
    <property type="match status" value="1"/>
</dbReference>
<keyword evidence="2 7" id="KW-0813">Transport</keyword>
<keyword evidence="6 7" id="KW-0472">Membrane</keyword>